<dbReference type="EMBL" id="FRBD01000030">
    <property type="protein sequence ID" value="SHL19510.1"/>
    <property type="molecule type" value="Genomic_DNA"/>
</dbReference>
<accession>A0A1M6YN06</accession>
<reference evidence="1 2" key="1">
    <citation type="submission" date="2016-11" db="EMBL/GenBank/DDBJ databases">
        <authorList>
            <person name="Jaros S."/>
            <person name="Januszkiewicz K."/>
            <person name="Wedrychowicz H."/>
        </authorList>
    </citation>
    <scope>NUCLEOTIDE SEQUENCE [LARGE SCALE GENOMIC DNA]</scope>
    <source>
        <strain evidence="1 2">KHT3</strain>
    </source>
</reference>
<name>A0A1M6YN06_XYLRU</name>
<dbReference type="AlphaFoldDB" id="A0A1M6YN06"/>
<evidence type="ECO:0000313" key="1">
    <source>
        <dbReference type="EMBL" id="SHL19510.1"/>
    </source>
</evidence>
<gene>
    <name evidence="1" type="ORF">SAMN05216463_1302</name>
</gene>
<proteinExistence type="predicted"/>
<protein>
    <submittedName>
        <fullName evidence="1">Uncharacterized protein</fullName>
    </submittedName>
</protein>
<dbReference type="RefSeq" id="WP_073211265.1">
    <property type="nucleotide sequence ID" value="NZ_FRBD01000030.1"/>
</dbReference>
<organism evidence="1 2">
    <name type="scientific">Xylanibacter ruminicola</name>
    <name type="common">Prevotella ruminicola</name>
    <dbReference type="NCBI Taxonomy" id="839"/>
    <lineage>
        <taxon>Bacteria</taxon>
        <taxon>Pseudomonadati</taxon>
        <taxon>Bacteroidota</taxon>
        <taxon>Bacteroidia</taxon>
        <taxon>Bacteroidales</taxon>
        <taxon>Prevotellaceae</taxon>
        <taxon>Xylanibacter</taxon>
    </lineage>
</organism>
<dbReference type="Proteomes" id="UP000184130">
    <property type="component" value="Unassembled WGS sequence"/>
</dbReference>
<evidence type="ECO:0000313" key="2">
    <source>
        <dbReference type="Proteomes" id="UP000184130"/>
    </source>
</evidence>
<sequence length="379" mass="45042">MGYYLLTYYIKNTNAGTKNLFEFVPYKSEELSMTDDQLMKLIHSKFQQYPYLRFVTVSEKRWEHDDEYKLKFTANNLYYSETPVPKDYNPETIENRDMRDYANAAFFSKYEVLHQGFEVNLEKEEKVIRLGAYSYKLKGVLICEASEEEKKKYYCDEYMIYPIVDDPLRVYEGDEIINGIDRLVIGKCGDTLLLKDLFEAIDYNTSENCCEYEAVLQDVERCGITVSNRKSLDSSEELSDTIVLEVIEDRKNLFRIQSIDDSYYIGPRNFYVGDDDELYECRGDGSSSPYNQKIITRLVDDVYGLYYFFNKPNLRVLVTARVEKDKEKYEYENVTIPKDWYYTIQTLESDVNRELDELFKKYPNSYYKEKRPDVFVEKK</sequence>